<name>A0A3D8QM40_9HELO</name>
<comment type="caution">
    <text evidence="1">The sequence shown here is derived from an EMBL/GenBank/DDBJ whole genome shotgun (WGS) entry which is preliminary data.</text>
</comment>
<gene>
    <name evidence="1" type="ORF">BP5796_11164</name>
</gene>
<organism evidence="1 2">
    <name type="scientific">Coleophoma crateriformis</name>
    <dbReference type="NCBI Taxonomy" id="565419"/>
    <lineage>
        <taxon>Eukaryota</taxon>
        <taxon>Fungi</taxon>
        <taxon>Dikarya</taxon>
        <taxon>Ascomycota</taxon>
        <taxon>Pezizomycotina</taxon>
        <taxon>Leotiomycetes</taxon>
        <taxon>Helotiales</taxon>
        <taxon>Dermateaceae</taxon>
        <taxon>Coleophoma</taxon>
    </lineage>
</organism>
<sequence length="132" mass="14967">MALDFSEMDIYDTNESLFYDRLTHESLNAPYKIRDSADNGWLDAYCAVCPVPIALFDPFHRDEDQERAGYNPTLVIEQELARVSRVPVVEYNPDGFQASKYGHLVELDIDVNDAAEIALDVSLLDSVMTLMM</sequence>
<dbReference type="Proteomes" id="UP000256328">
    <property type="component" value="Unassembled WGS sequence"/>
</dbReference>
<protein>
    <submittedName>
        <fullName evidence="1">Uncharacterized protein</fullName>
    </submittedName>
</protein>
<dbReference type="EMBL" id="PDLN01000017">
    <property type="protein sequence ID" value="RDW62862.1"/>
    <property type="molecule type" value="Genomic_DNA"/>
</dbReference>
<evidence type="ECO:0000313" key="2">
    <source>
        <dbReference type="Proteomes" id="UP000256328"/>
    </source>
</evidence>
<reference evidence="1 2" key="1">
    <citation type="journal article" date="2018" name="IMA Fungus">
        <title>IMA Genome-F 9: Draft genome sequence of Annulohypoxylon stygium, Aspergillus mulundensis, Berkeleyomyces basicola (syn. Thielaviopsis basicola), Ceratocystis smalleyi, two Cercospora beticola strains, Coleophoma cylindrospora, Fusarium fracticaudum, Phialophora cf. hyalina, and Morchella septimelata.</title>
        <authorList>
            <person name="Wingfield B.D."/>
            <person name="Bills G.F."/>
            <person name="Dong Y."/>
            <person name="Huang W."/>
            <person name="Nel W.J."/>
            <person name="Swalarsk-Parry B.S."/>
            <person name="Vaghefi N."/>
            <person name="Wilken P.M."/>
            <person name="An Z."/>
            <person name="de Beer Z.W."/>
            <person name="De Vos L."/>
            <person name="Chen L."/>
            <person name="Duong T.A."/>
            <person name="Gao Y."/>
            <person name="Hammerbacher A."/>
            <person name="Kikkert J.R."/>
            <person name="Li Y."/>
            <person name="Li H."/>
            <person name="Li K."/>
            <person name="Li Q."/>
            <person name="Liu X."/>
            <person name="Ma X."/>
            <person name="Naidoo K."/>
            <person name="Pethybridge S.J."/>
            <person name="Sun J."/>
            <person name="Steenkamp E.T."/>
            <person name="van der Nest M.A."/>
            <person name="van Wyk S."/>
            <person name="Wingfield M.J."/>
            <person name="Xiong C."/>
            <person name="Yue Q."/>
            <person name="Zhang X."/>
        </authorList>
    </citation>
    <scope>NUCLEOTIDE SEQUENCE [LARGE SCALE GENOMIC DNA]</scope>
    <source>
        <strain evidence="1 2">BP5796</strain>
    </source>
</reference>
<evidence type="ECO:0000313" key="1">
    <source>
        <dbReference type="EMBL" id="RDW62862.1"/>
    </source>
</evidence>
<dbReference type="AlphaFoldDB" id="A0A3D8QM40"/>
<proteinExistence type="predicted"/>
<keyword evidence="2" id="KW-1185">Reference proteome</keyword>
<accession>A0A3D8QM40</accession>